<keyword evidence="2" id="KW-1185">Reference proteome</keyword>
<dbReference type="OrthoDB" id="10261563at2759"/>
<evidence type="ECO:0000313" key="1">
    <source>
        <dbReference type="EMBL" id="KAB2572542.1"/>
    </source>
</evidence>
<dbReference type="Gene3D" id="3.80.10.10">
    <property type="entry name" value="Ribonuclease Inhibitor"/>
    <property type="match status" value="1"/>
</dbReference>
<dbReference type="InterPro" id="IPR032675">
    <property type="entry name" value="LRR_dom_sf"/>
</dbReference>
<name>A0A5N5D528_9PEZI</name>
<reference evidence="1 2" key="1">
    <citation type="journal article" date="2019" name="Sci. Rep.">
        <title>A multi-omics analysis of the grapevine pathogen Lasiodiplodia theobromae reveals that temperature affects the expression of virulence- and pathogenicity-related genes.</title>
        <authorList>
            <person name="Felix C."/>
            <person name="Meneses R."/>
            <person name="Goncalves M.F.M."/>
            <person name="Tilleman L."/>
            <person name="Duarte A.S."/>
            <person name="Jorrin-Novo J.V."/>
            <person name="Van de Peer Y."/>
            <person name="Deforce D."/>
            <person name="Van Nieuwerburgh F."/>
            <person name="Esteves A.C."/>
            <person name="Alves A."/>
        </authorList>
    </citation>
    <scope>NUCLEOTIDE SEQUENCE [LARGE SCALE GENOMIC DNA]</scope>
    <source>
        <strain evidence="1 2">LA-SOL3</strain>
    </source>
</reference>
<proteinExistence type="predicted"/>
<evidence type="ECO:0000313" key="2">
    <source>
        <dbReference type="Proteomes" id="UP000325902"/>
    </source>
</evidence>
<comment type="caution">
    <text evidence="1">The sequence shown here is derived from an EMBL/GenBank/DDBJ whole genome shotgun (WGS) entry which is preliminary data.</text>
</comment>
<gene>
    <name evidence="1" type="ORF">DBV05_g8804</name>
</gene>
<sequence>MEDKDVAKVRSTSKWFRVNMSDRFAEYCTQTLEKKTEFKDKRWDFSLTRSAMNQLLLICRIPRLARLITSVNINFDCPNQAGVRLFDKIERAYQNAAAADRMLVLLGFNTLKSLPADKLFRRFQQEKRLYECDYREHAAEIATGDDLSMLVEVFNEFTHLENIRIGGWNKDMRVDHNDLMSTKDRHRQKYFYMLPIMTLYNADEQLLLETHDECMQHVFKRTMAALSSSKLMLDSLTVDPIIHGRNSSSTLLASNNMINSDCLRSLEGRFSSLKKLELRLWCRSTRNDFDEVPYWKLLQFAPNLESIDITWDKPDYMPCRRFGETLACYRSPRLRSIKLSEVKISGEALFKFLQGHKDSLRRLSLRDMTLFGGAWARIWALLKHEVQLENAFFGSLHEDQPLGSIAFPWKSDPDPSSVYRKRALQLGPDDSEFVDDMAIVEREVADGLDKLVRLSVVGPFWWVE</sequence>
<dbReference type="Proteomes" id="UP000325902">
    <property type="component" value="Unassembled WGS sequence"/>
</dbReference>
<dbReference type="EMBL" id="VCHE01000076">
    <property type="protein sequence ID" value="KAB2572542.1"/>
    <property type="molecule type" value="Genomic_DNA"/>
</dbReference>
<organism evidence="1 2">
    <name type="scientific">Lasiodiplodia theobromae</name>
    <dbReference type="NCBI Taxonomy" id="45133"/>
    <lineage>
        <taxon>Eukaryota</taxon>
        <taxon>Fungi</taxon>
        <taxon>Dikarya</taxon>
        <taxon>Ascomycota</taxon>
        <taxon>Pezizomycotina</taxon>
        <taxon>Dothideomycetes</taxon>
        <taxon>Dothideomycetes incertae sedis</taxon>
        <taxon>Botryosphaeriales</taxon>
        <taxon>Botryosphaeriaceae</taxon>
        <taxon>Lasiodiplodia</taxon>
    </lineage>
</organism>
<protein>
    <submittedName>
        <fullName evidence="1">Uncharacterized protein</fullName>
    </submittedName>
</protein>
<dbReference type="SUPFAM" id="SSF52047">
    <property type="entry name" value="RNI-like"/>
    <property type="match status" value="1"/>
</dbReference>
<dbReference type="AlphaFoldDB" id="A0A5N5D528"/>
<accession>A0A5N5D528</accession>